<keyword evidence="3" id="KW-0336">GPI-anchor</keyword>
<keyword evidence="8" id="KW-0449">Lipoprotein</keyword>
<keyword evidence="4 11" id="KW-0732">Signal</keyword>
<evidence type="ECO:0000256" key="10">
    <source>
        <dbReference type="SAM" id="MobiDB-lite"/>
    </source>
</evidence>
<proteinExistence type="inferred from homology"/>
<organism evidence="13 14">
    <name type="scientific">Deinandra increscens subsp. villosa</name>
    <dbReference type="NCBI Taxonomy" id="3103831"/>
    <lineage>
        <taxon>Eukaryota</taxon>
        <taxon>Viridiplantae</taxon>
        <taxon>Streptophyta</taxon>
        <taxon>Embryophyta</taxon>
        <taxon>Tracheophyta</taxon>
        <taxon>Spermatophyta</taxon>
        <taxon>Magnoliopsida</taxon>
        <taxon>eudicotyledons</taxon>
        <taxon>Gunneridae</taxon>
        <taxon>Pentapetalae</taxon>
        <taxon>asterids</taxon>
        <taxon>campanulids</taxon>
        <taxon>Asterales</taxon>
        <taxon>Asteraceae</taxon>
        <taxon>Asteroideae</taxon>
        <taxon>Heliantheae alliance</taxon>
        <taxon>Madieae</taxon>
        <taxon>Madiinae</taxon>
        <taxon>Deinandra</taxon>
    </lineage>
</organism>
<gene>
    <name evidence="13" type="ORF">SSX86_005882</name>
</gene>
<dbReference type="FunFam" id="2.60.40.420:FF:000010">
    <property type="entry name" value="Early nodulin-like protein 1"/>
    <property type="match status" value="1"/>
</dbReference>
<evidence type="ECO:0000256" key="3">
    <source>
        <dbReference type="ARBA" id="ARBA00022622"/>
    </source>
</evidence>
<dbReference type="SUPFAM" id="SSF49503">
    <property type="entry name" value="Cupredoxins"/>
    <property type="match status" value="1"/>
</dbReference>
<evidence type="ECO:0000256" key="9">
    <source>
        <dbReference type="ARBA" id="ARBA00035011"/>
    </source>
</evidence>
<dbReference type="PANTHER" id="PTHR33021">
    <property type="entry name" value="BLUE COPPER PROTEIN"/>
    <property type="match status" value="1"/>
</dbReference>
<feature type="region of interest" description="Disordered" evidence="10">
    <location>
        <begin position="134"/>
        <end position="194"/>
    </location>
</feature>
<dbReference type="GO" id="GO:0098552">
    <property type="term" value="C:side of membrane"/>
    <property type="evidence" value="ECO:0007669"/>
    <property type="project" value="UniProtKB-KW"/>
</dbReference>
<feature type="signal peptide" evidence="11">
    <location>
        <begin position="1"/>
        <end position="29"/>
    </location>
</feature>
<dbReference type="AlphaFoldDB" id="A0AAP0DM09"/>
<comment type="caution">
    <text evidence="13">The sequence shown here is derived from an EMBL/GenBank/DDBJ whole genome shotgun (WGS) entry which is preliminary data.</text>
</comment>
<evidence type="ECO:0000256" key="11">
    <source>
        <dbReference type="SAM" id="SignalP"/>
    </source>
</evidence>
<evidence type="ECO:0000256" key="4">
    <source>
        <dbReference type="ARBA" id="ARBA00022729"/>
    </source>
</evidence>
<dbReference type="InterPro" id="IPR008972">
    <property type="entry name" value="Cupredoxin"/>
</dbReference>
<reference evidence="13 14" key="1">
    <citation type="submission" date="2024-04" db="EMBL/GenBank/DDBJ databases">
        <title>The reference genome of an endangered Asteraceae, Deinandra increscens subsp. villosa, native to the Central Coast of California.</title>
        <authorList>
            <person name="Guilliams M."/>
            <person name="Hasenstab-Lehman K."/>
            <person name="Meyer R."/>
            <person name="Mcevoy S."/>
        </authorList>
    </citation>
    <scope>NUCLEOTIDE SEQUENCE [LARGE SCALE GENOMIC DNA]</scope>
    <source>
        <tissue evidence="13">Leaf</tissue>
    </source>
</reference>
<dbReference type="Gene3D" id="2.60.40.420">
    <property type="entry name" value="Cupredoxins - blue copper proteins"/>
    <property type="match status" value="1"/>
</dbReference>
<evidence type="ECO:0000256" key="6">
    <source>
        <dbReference type="ARBA" id="ARBA00023157"/>
    </source>
</evidence>
<dbReference type="PROSITE" id="PS51485">
    <property type="entry name" value="PHYTOCYANIN"/>
    <property type="match status" value="1"/>
</dbReference>
<dbReference type="GO" id="GO:0009055">
    <property type="term" value="F:electron transfer activity"/>
    <property type="evidence" value="ECO:0007669"/>
    <property type="project" value="InterPro"/>
</dbReference>
<evidence type="ECO:0000259" key="12">
    <source>
        <dbReference type="PROSITE" id="PS51485"/>
    </source>
</evidence>
<dbReference type="InterPro" id="IPR039391">
    <property type="entry name" value="Phytocyanin-like"/>
</dbReference>
<keyword evidence="14" id="KW-1185">Reference proteome</keyword>
<feature type="domain" description="Phytocyanin" evidence="12">
    <location>
        <begin position="30"/>
        <end position="131"/>
    </location>
</feature>
<feature type="compositionally biased region" description="Low complexity" evidence="10">
    <location>
        <begin position="139"/>
        <end position="162"/>
    </location>
</feature>
<dbReference type="Pfam" id="PF02298">
    <property type="entry name" value="Cu_bind_like"/>
    <property type="match status" value="1"/>
</dbReference>
<dbReference type="EMBL" id="JBCNJP010000007">
    <property type="protein sequence ID" value="KAK9077545.1"/>
    <property type="molecule type" value="Genomic_DNA"/>
</dbReference>
<evidence type="ECO:0000256" key="7">
    <source>
        <dbReference type="ARBA" id="ARBA00023180"/>
    </source>
</evidence>
<evidence type="ECO:0000256" key="2">
    <source>
        <dbReference type="ARBA" id="ARBA00022475"/>
    </source>
</evidence>
<evidence type="ECO:0000256" key="5">
    <source>
        <dbReference type="ARBA" id="ARBA00023136"/>
    </source>
</evidence>
<sequence length="218" mass="23422">MRIARHHKRTMMVAMGLFSLFLMTQNSHAYQFKVGGSGDWSLASSSSYDQWAQKTRFQVGDSILFNYQANQDSVVQVSETDYKNCSSASPIAKYSDGHTMITLNQSGPHYFISGVVDHCKNNEKVVIIVLADRSKRSSDTPSPSPSETLPPTLAPAPTGEEFPSPPPAPAAPEPDLNPAPGPSEENPPPPAPNGASSVVMNFVSSFGAAFGFSILLSF</sequence>
<evidence type="ECO:0000313" key="14">
    <source>
        <dbReference type="Proteomes" id="UP001408789"/>
    </source>
</evidence>
<dbReference type="CDD" id="cd11019">
    <property type="entry name" value="OsENODL1_like"/>
    <property type="match status" value="1"/>
</dbReference>
<dbReference type="InterPro" id="IPR041846">
    <property type="entry name" value="ENL_dom"/>
</dbReference>
<dbReference type="GO" id="GO:0005886">
    <property type="term" value="C:plasma membrane"/>
    <property type="evidence" value="ECO:0007669"/>
    <property type="project" value="UniProtKB-SubCell"/>
</dbReference>
<keyword evidence="7" id="KW-0325">Glycoprotein</keyword>
<protein>
    <recommendedName>
        <fullName evidence="12">Phytocyanin domain-containing protein</fullName>
    </recommendedName>
</protein>
<comment type="similarity">
    <text evidence="9">Belongs to the early nodulin-like (ENODL) family.</text>
</comment>
<keyword evidence="6" id="KW-1015">Disulfide bond</keyword>
<feature type="chain" id="PRO_5042949651" description="Phytocyanin domain-containing protein" evidence="11">
    <location>
        <begin position="30"/>
        <end position="218"/>
    </location>
</feature>
<name>A0AAP0DM09_9ASTR</name>
<evidence type="ECO:0000313" key="13">
    <source>
        <dbReference type="EMBL" id="KAK9077545.1"/>
    </source>
</evidence>
<dbReference type="PANTHER" id="PTHR33021:SF414">
    <property type="entry name" value="PHYTOCYANIN DOMAIN, CUPREDOXIN"/>
    <property type="match status" value="1"/>
</dbReference>
<keyword evidence="5" id="KW-0472">Membrane</keyword>
<dbReference type="Proteomes" id="UP001408789">
    <property type="component" value="Unassembled WGS sequence"/>
</dbReference>
<evidence type="ECO:0000256" key="8">
    <source>
        <dbReference type="ARBA" id="ARBA00023288"/>
    </source>
</evidence>
<comment type="subcellular location">
    <subcellularLocation>
        <location evidence="1">Cell membrane</location>
        <topology evidence="1">Lipid-anchor</topology>
        <topology evidence="1">GPI-anchor</topology>
    </subcellularLocation>
</comment>
<keyword evidence="2" id="KW-1003">Cell membrane</keyword>
<feature type="compositionally biased region" description="Pro residues" evidence="10">
    <location>
        <begin position="163"/>
        <end position="192"/>
    </location>
</feature>
<accession>A0AAP0DM09</accession>
<evidence type="ECO:0000256" key="1">
    <source>
        <dbReference type="ARBA" id="ARBA00004609"/>
    </source>
</evidence>
<dbReference type="InterPro" id="IPR003245">
    <property type="entry name" value="Phytocyanin_dom"/>
</dbReference>